<organism evidence="4 5">
    <name type="scientific">Amycolatopsis nalaikhensis</name>
    <dbReference type="NCBI Taxonomy" id="715472"/>
    <lineage>
        <taxon>Bacteria</taxon>
        <taxon>Bacillati</taxon>
        <taxon>Actinomycetota</taxon>
        <taxon>Actinomycetes</taxon>
        <taxon>Pseudonocardiales</taxon>
        <taxon>Pseudonocardiaceae</taxon>
        <taxon>Amycolatopsis</taxon>
    </lineage>
</organism>
<feature type="DNA-binding region" description="H-T-H motif" evidence="2">
    <location>
        <begin position="35"/>
        <end position="54"/>
    </location>
</feature>
<dbReference type="PROSITE" id="PS50977">
    <property type="entry name" value="HTH_TETR_2"/>
    <property type="match status" value="1"/>
</dbReference>
<evidence type="ECO:0000256" key="1">
    <source>
        <dbReference type="ARBA" id="ARBA00023125"/>
    </source>
</evidence>
<dbReference type="PRINTS" id="PR00455">
    <property type="entry name" value="HTHTETR"/>
</dbReference>
<evidence type="ECO:0000256" key="2">
    <source>
        <dbReference type="PROSITE-ProRule" id="PRU00335"/>
    </source>
</evidence>
<sequence>MTKWAKAVNPPGERAAAILDAATGVFLRYGYRKTSMDDLARAAGLSRQGLYLHFRTKEALFDAVVEHLAGSVRETALNALADGGRTVADRLADALAAVHDSPASTGLRELTGELPARLHHDVVAAIADLVRRNGIESRWREHGVTADELAEHLFTASSGARPDRRREQMAVAVRIVTRGGCPQRTV</sequence>
<dbReference type="InterPro" id="IPR001647">
    <property type="entry name" value="HTH_TetR"/>
</dbReference>
<dbReference type="Gene3D" id="1.10.357.10">
    <property type="entry name" value="Tetracycline Repressor, domain 2"/>
    <property type="match status" value="1"/>
</dbReference>
<feature type="domain" description="HTH tetR-type" evidence="3">
    <location>
        <begin position="12"/>
        <end position="72"/>
    </location>
</feature>
<protein>
    <submittedName>
        <fullName evidence="4">Helix-turn-helix domain-containing protein</fullName>
    </submittedName>
</protein>
<dbReference type="EMBL" id="CP127173">
    <property type="protein sequence ID" value="WIV55481.1"/>
    <property type="molecule type" value="Genomic_DNA"/>
</dbReference>
<proteinExistence type="predicted"/>
<reference evidence="4 5" key="1">
    <citation type="submission" date="2023-06" db="EMBL/GenBank/DDBJ databases">
        <authorList>
            <person name="Oyuntsetseg B."/>
            <person name="Kim S.B."/>
        </authorList>
    </citation>
    <scope>NUCLEOTIDE SEQUENCE [LARGE SCALE GENOMIC DNA]</scope>
    <source>
        <strain evidence="4 5">2-2</strain>
    </source>
</reference>
<evidence type="ECO:0000313" key="5">
    <source>
        <dbReference type="Proteomes" id="UP001227101"/>
    </source>
</evidence>
<gene>
    <name evidence="4" type="ORF">QP939_42790</name>
</gene>
<dbReference type="Pfam" id="PF00440">
    <property type="entry name" value="TetR_N"/>
    <property type="match status" value="1"/>
</dbReference>
<accession>A0ABY8XIR3</accession>
<dbReference type="RefSeq" id="WP_285452451.1">
    <property type="nucleotide sequence ID" value="NZ_CP127173.1"/>
</dbReference>
<name>A0ABY8XIR3_9PSEU</name>
<dbReference type="PANTHER" id="PTHR30055">
    <property type="entry name" value="HTH-TYPE TRANSCRIPTIONAL REGULATOR RUTR"/>
    <property type="match status" value="1"/>
</dbReference>
<dbReference type="SUPFAM" id="SSF46689">
    <property type="entry name" value="Homeodomain-like"/>
    <property type="match status" value="1"/>
</dbReference>
<dbReference type="PANTHER" id="PTHR30055:SF146">
    <property type="entry name" value="HTH-TYPE TRANSCRIPTIONAL DUAL REGULATOR CECR"/>
    <property type="match status" value="1"/>
</dbReference>
<keyword evidence="5" id="KW-1185">Reference proteome</keyword>
<dbReference type="InterPro" id="IPR009057">
    <property type="entry name" value="Homeodomain-like_sf"/>
</dbReference>
<dbReference type="Proteomes" id="UP001227101">
    <property type="component" value="Chromosome"/>
</dbReference>
<evidence type="ECO:0000313" key="4">
    <source>
        <dbReference type="EMBL" id="WIV55481.1"/>
    </source>
</evidence>
<keyword evidence="1 2" id="KW-0238">DNA-binding</keyword>
<evidence type="ECO:0000259" key="3">
    <source>
        <dbReference type="PROSITE" id="PS50977"/>
    </source>
</evidence>
<dbReference type="InterPro" id="IPR050109">
    <property type="entry name" value="HTH-type_TetR-like_transc_reg"/>
</dbReference>